<keyword evidence="2" id="KW-1185">Reference proteome</keyword>
<dbReference type="EMBL" id="CAJVPM010010507">
    <property type="protein sequence ID" value="CAG8573694.1"/>
    <property type="molecule type" value="Genomic_DNA"/>
</dbReference>
<gene>
    <name evidence="1" type="ORF">SCALOS_LOCUS5943</name>
</gene>
<sequence>LLLQVYLRLDLMSVYWQVCVKEEDREKTAFATSSDTYEFW</sequence>
<name>A0ACA9M6X7_9GLOM</name>
<feature type="non-terminal residue" evidence="1">
    <location>
        <position position="1"/>
    </location>
</feature>
<accession>A0ACA9M6X7</accession>
<comment type="caution">
    <text evidence="1">The sequence shown here is derived from an EMBL/GenBank/DDBJ whole genome shotgun (WGS) entry which is preliminary data.</text>
</comment>
<evidence type="ECO:0000313" key="1">
    <source>
        <dbReference type="EMBL" id="CAG8573694.1"/>
    </source>
</evidence>
<dbReference type="Proteomes" id="UP000789860">
    <property type="component" value="Unassembled WGS sequence"/>
</dbReference>
<reference evidence="1" key="1">
    <citation type="submission" date="2021-06" db="EMBL/GenBank/DDBJ databases">
        <authorList>
            <person name="Kallberg Y."/>
            <person name="Tangrot J."/>
            <person name="Rosling A."/>
        </authorList>
    </citation>
    <scope>NUCLEOTIDE SEQUENCE</scope>
    <source>
        <strain evidence="1">AU212A</strain>
    </source>
</reference>
<evidence type="ECO:0000313" key="2">
    <source>
        <dbReference type="Proteomes" id="UP000789860"/>
    </source>
</evidence>
<organism evidence="1 2">
    <name type="scientific">Scutellospora calospora</name>
    <dbReference type="NCBI Taxonomy" id="85575"/>
    <lineage>
        <taxon>Eukaryota</taxon>
        <taxon>Fungi</taxon>
        <taxon>Fungi incertae sedis</taxon>
        <taxon>Mucoromycota</taxon>
        <taxon>Glomeromycotina</taxon>
        <taxon>Glomeromycetes</taxon>
        <taxon>Diversisporales</taxon>
        <taxon>Gigasporaceae</taxon>
        <taxon>Scutellospora</taxon>
    </lineage>
</organism>
<proteinExistence type="predicted"/>
<protein>
    <submittedName>
        <fullName evidence="1">3954_t:CDS:1</fullName>
    </submittedName>
</protein>